<dbReference type="SUPFAM" id="SSF55811">
    <property type="entry name" value="Nudix"/>
    <property type="match status" value="1"/>
</dbReference>
<dbReference type="PANTHER" id="PTHR11839">
    <property type="entry name" value="UDP/ADP-SUGAR PYROPHOSPHATASE"/>
    <property type="match status" value="1"/>
</dbReference>
<dbReference type="CDD" id="cd18888">
    <property type="entry name" value="NUDIX_ADPRase_Nudt5"/>
    <property type="match status" value="1"/>
</dbReference>
<dbReference type="PRINTS" id="PR00502">
    <property type="entry name" value="NUDIXFAMILY"/>
</dbReference>
<evidence type="ECO:0000313" key="4">
    <source>
        <dbReference type="EMBL" id="ODM17048.1"/>
    </source>
</evidence>
<comment type="caution">
    <text evidence="4">The sequence shown here is derived from an EMBL/GenBank/DDBJ whole genome shotgun (WGS) entry which is preliminary data.</text>
</comment>
<feature type="domain" description="Nudix hydrolase" evidence="3">
    <location>
        <begin position="55"/>
        <end position="196"/>
    </location>
</feature>
<dbReference type="InterPro" id="IPR020084">
    <property type="entry name" value="NUDIX_hydrolase_CS"/>
</dbReference>
<dbReference type="PROSITE" id="PS51462">
    <property type="entry name" value="NUDIX"/>
    <property type="match status" value="1"/>
</dbReference>
<reference evidence="4 5" key="1">
    <citation type="journal article" date="2016" name="BMC Genomics">
        <title>Comparative genomic and transcriptomic analyses of the Fuzhuan brick tea-fermentation fungus Aspergillus cristatus.</title>
        <authorList>
            <person name="Ge Y."/>
            <person name="Wang Y."/>
            <person name="Liu Y."/>
            <person name="Tan Y."/>
            <person name="Ren X."/>
            <person name="Zhang X."/>
            <person name="Hyde K.D."/>
            <person name="Liu Y."/>
            <person name="Liu Z."/>
        </authorList>
    </citation>
    <scope>NUCLEOTIDE SEQUENCE [LARGE SCALE GENOMIC DNA]</scope>
    <source>
        <strain evidence="4 5">GZAAS20.1005</strain>
    </source>
</reference>
<dbReference type="PROSITE" id="PS00893">
    <property type="entry name" value="NUDIX_BOX"/>
    <property type="match status" value="1"/>
</dbReference>
<dbReference type="GO" id="GO:0005634">
    <property type="term" value="C:nucleus"/>
    <property type="evidence" value="ECO:0007669"/>
    <property type="project" value="TreeGrafter"/>
</dbReference>
<evidence type="ECO:0000313" key="5">
    <source>
        <dbReference type="Proteomes" id="UP000094569"/>
    </source>
</evidence>
<protein>
    <recommendedName>
        <fullName evidence="3">Nudix hydrolase domain-containing protein</fullName>
    </recommendedName>
</protein>
<name>A0A1E3B834_ASPCR</name>
<evidence type="ECO:0000256" key="1">
    <source>
        <dbReference type="ARBA" id="ARBA00022801"/>
    </source>
</evidence>
<accession>A0A1E3B834</accession>
<comment type="similarity">
    <text evidence="2">Belongs to the Nudix hydrolase family.</text>
</comment>
<dbReference type="AlphaFoldDB" id="A0A1E3B834"/>
<organism evidence="4 5">
    <name type="scientific">Aspergillus cristatus</name>
    <name type="common">Chinese Fuzhuan brick tea-fermentation fungus</name>
    <name type="synonym">Eurotium cristatum</name>
    <dbReference type="NCBI Taxonomy" id="573508"/>
    <lineage>
        <taxon>Eukaryota</taxon>
        <taxon>Fungi</taxon>
        <taxon>Dikarya</taxon>
        <taxon>Ascomycota</taxon>
        <taxon>Pezizomycotina</taxon>
        <taxon>Eurotiomycetes</taxon>
        <taxon>Eurotiomycetidae</taxon>
        <taxon>Eurotiales</taxon>
        <taxon>Aspergillaceae</taxon>
        <taxon>Aspergillus</taxon>
        <taxon>Aspergillus subgen. Aspergillus</taxon>
    </lineage>
</organism>
<dbReference type="GO" id="GO:0019693">
    <property type="term" value="P:ribose phosphate metabolic process"/>
    <property type="evidence" value="ECO:0007669"/>
    <property type="project" value="TreeGrafter"/>
</dbReference>
<dbReference type="Proteomes" id="UP000094569">
    <property type="component" value="Unassembled WGS sequence"/>
</dbReference>
<keyword evidence="1 2" id="KW-0378">Hydrolase</keyword>
<dbReference type="Gene3D" id="3.90.79.10">
    <property type="entry name" value="Nucleoside Triphosphate Pyrophosphohydrolase"/>
    <property type="match status" value="1"/>
</dbReference>
<dbReference type="InterPro" id="IPR015797">
    <property type="entry name" value="NUDIX_hydrolase-like_dom_sf"/>
</dbReference>
<evidence type="ECO:0000256" key="2">
    <source>
        <dbReference type="RuleBase" id="RU003476"/>
    </source>
</evidence>
<keyword evidence="5" id="KW-1185">Reference proteome</keyword>
<dbReference type="InterPro" id="IPR000086">
    <property type="entry name" value="NUDIX_hydrolase_dom"/>
</dbReference>
<dbReference type="GO" id="GO:0005829">
    <property type="term" value="C:cytosol"/>
    <property type="evidence" value="ECO:0007669"/>
    <property type="project" value="TreeGrafter"/>
</dbReference>
<sequence length="210" mass="23585">MPDFKYPMPKVLSRATLNAEEAQWKRLIKTTYLDPNGVQRSWESGEYQKRPADVKSVVGVSMLTIFPKSTGPELLLLKQYRPSIDKITIELPGGMIDVGESPEQAAVRELKEETGYLGVVAESKGNLLFNSPAFCNNNFQYVYVDVDLSLQENQQPQVQLEEDEFIECFAVPIASLFSELKKLESEGYAVETRVVAIAEGLEIARRWGCS</sequence>
<evidence type="ECO:0000259" key="3">
    <source>
        <dbReference type="PROSITE" id="PS51462"/>
    </source>
</evidence>
<dbReference type="GO" id="GO:0006753">
    <property type="term" value="P:nucleoside phosphate metabolic process"/>
    <property type="evidence" value="ECO:0007669"/>
    <property type="project" value="TreeGrafter"/>
</dbReference>
<dbReference type="GO" id="GO:0047631">
    <property type="term" value="F:ADP-ribose diphosphatase activity"/>
    <property type="evidence" value="ECO:0007669"/>
    <property type="project" value="TreeGrafter"/>
</dbReference>
<dbReference type="Pfam" id="PF00293">
    <property type="entry name" value="NUDIX"/>
    <property type="match status" value="1"/>
</dbReference>
<dbReference type="EMBL" id="JXNT01000009">
    <property type="protein sequence ID" value="ODM17048.1"/>
    <property type="molecule type" value="Genomic_DNA"/>
</dbReference>
<proteinExistence type="inferred from homology"/>
<dbReference type="InterPro" id="IPR020476">
    <property type="entry name" value="Nudix_hydrolase"/>
</dbReference>
<dbReference type="OrthoDB" id="10249920at2759"/>
<dbReference type="STRING" id="573508.A0A1E3B834"/>
<dbReference type="VEuPathDB" id="FungiDB:SI65_07447"/>
<gene>
    <name evidence="4" type="ORF">SI65_07447</name>
</gene>
<dbReference type="PANTHER" id="PTHR11839:SF1">
    <property type="entry name" value="ADP-SUGAR PYROPHOSPHATASE"/>
    <property type="match status" value="1"/>
</dbReference>